<dbReference type="EMBL" id="BAWF01000077">
    <property type="protein sequence ID" value="GAF49341.1"/>
    <property type="molecule type" value="Genomic_DNA"/>
</dbReference>
<name>X0QEK9_RHOWR</name>
<gene>
    <name evidence="1" type="ORF">RW1_077_00060</name>
</gene>
<evidence type="ECO:0000313" key="1">
    <source>
        <dbReference type="EMBL" id="GAF49341.1"/>
    </source>
</evidence>
<organism evidence="1 2">
    <name type="scientific">Rhodococcus wratislaviensis NBRC 100605</name>
    <dbReference type="NCBI Taxonomy" id="1219028"/>
    <lineage>
        <taxon>Bacteria</taxon>
        <taxon>Bacillati</taxon>
        <taxon>Actinomycetota</taxon>
        <taxon>Actinomycetes</taxon>
        <taxon>Mycobacteriales</taxon>
        <taxon>Nocardiaceae</taxon>
        <taxon>Rhodococcus</taxon>
    </lineage>
</organism>
<reference evidence="1 2" key="1">
    <citation type="submission" date="2014-02" db="EMBL/GenBank/DDBJ databases">
        <title>Whole genome shotgun sequence of Rhodococcus wratislaviensis NBRC 100605.</title>
        <authorList>
            <person name="Hosoyama A."/>
            <person name="Tsuchikane K."/>
            <person name="Yoshida I."/>
            <person name="Ohji S."/>
            <person name="Ichikawa N."/>
            <person name="Yamazoe A."/>
            <person name="Fujita N."/>
        </authorList>
    </citation>
    <scope>NUCLEOTIDE SEQUENCE [LARGE SCALE GENOMIC DNA]</scope>
    <source>
        <strain evidence="1 2">NBRC 100605</strain>
    </source>
</reference>
<comment type="caution">
    <text evidence="1">The sequence shown here is derived from an EMBL/GenBank/DDBJ whole genome shotgun (WGS) entry which is preliminary data.</text>
</comment>
<proteinExistence type="predicted"/>
<sequence length="174" mass="19374">MLAPMDIVIDVDYNTLILRPPFDSEFLGTEWFNQEPWFVNGGRGRVVIHTGGRGLIRVTVAATEGVAPPITDSLLDEWEDIGEASFTTEDDEICFDGVSGSIIGPMETAGPGSYRIRVLAQGRTEYWDSYPPKSAQPWVHLQLQIWPQDPAPQRLLQYRDRFTGDVIRPAGGVV</sequence>
<protein>
    <submittedName>
        <fullName evidence="1">Uncharacterized protein</fullName>
    </submittedName>
</protein>
<accession>X0QEK9</accession>
<dbReference type="Proteomes" id="UP000019491">
    <property type="component" value="Unassembled WGS sequence"/>
</dbReference>
<dbReference type="AlphaFoldDB" id="X0QEK9"/>
<keyword evidence="2" id="KW-1185">Reference proteome</keyword>
<evidence type="ECO:0000313" key="2">
    <source>
        <dbReference type="Proteomes" id="UP000019491"/>
    </source>
</evidence>